<dbReference type="PANTHER" id="PTHR46012:SF2">
    <property type="entry name" value="IP22168P"/>
    <property type="match status" value="1"/>
</dbReference>
<comment type="function">
    <text evidence="10">Glycosyltransferase which elongates the O-linked glucose attached to EGF-like repeats in the extracellular domain of Notch proteins by catalyzing the addition of xylose.</text>
</comment>
<keyword evidence="7" id="KW-1133">Transmembrane helix</keyword>
<keyword evidence="8" id="KW-0472">Membrane</keyword>
<evidence type="ECO:0000256" key="6">
    <source>
        <dbReference type="ARBA" id="ARBA00022968"/>
    </source>
</evidence>
<dbReference type="OrthoDB" id="6238971at2759"/>
<keyword evidence="6" id="KW-0735">Signal-anchor</keyword>
<evidence type="ECO:0000313" key="14">
    <source>
        <dbReference type="Proteomes" id="UP000838878"/>
    </source>
</evidence>
<comment type="catalytic activity">
    <reaction evidence="12">
        <text>3-O-(beta-D-glucosyl)-L-seryl-[EGF-like domain protein] + UDP-alpha-D-xylose = 3-O-[alpha-D-xylosyl-(1-&gt;3)-beta-D-glucosyl]-L-seryl-[EGF-like domain protein] + UDP + H(+)</text>
        <dbReference type="Rhea" id="RHEA:56064"/>
        <dbReference type="Rhea" id="RHEA-COMP:14610"/>
        <dbReference type="Rhea" id="RHEA-COMP:14611"/>
        <dbReference type="ChEBI" id="CHEBI:15378"/>
        <dbReference type="ChEBI" id="CHEBI:57632"/>
        <dbReference type="ChEBI" id="CHEBI:58223"/>
        <dbReference type="ChEBI" id="CHEBI:140575"/>
        <dbReference type="ChEBI" id="CHEBI:140576"/>
        <dbReference type="EC" id="2.4.2.42"/>
    </reaction>
</comment>
<proteinExistence type="inferred from homology"/>
<sequence>MRRLSFFKLFLLIFFCVVLLYIFSSKYEKSNINNVTVTKSWNFHKTEKIVVSFVVCDARFNESLNVIKSVLIFTKSPVYFVIFSEDNLRSKFNETLTKWKSILYSQLEFELQRIKFPEAHEEDWMNLFSKCAAQRLFIPKLIPHIDSMIYVDTDTLFLGPIDELWQTFRKFNSSQISAMALEDDNPNVSWYPRFAKHPFYGKYGLNSGVMLMNLTRMRDFGWVEYVTPIMLKWKLYIPWGDQDIINIIFHYHERAVHVLSCRYNYRSDQCMYGDACADATESGVFIIHGSRRAFHNHKQPAFEAIYTAIDEYEIGTDPMKMLTNMDKYLTDAPQSHCGNLKDAFLKVPQQTLTKMYPRPDR</sequence>
<evidence type="ECO:0000256" key="7">
    <source>
        <dbReference type="ARBA" id="ARBA00022989"/>
    </source>
</evidence>
<dbReference type="InterPro" id="IPR029044">
    <property type="entry name" value="Nucleotide-diphossugar_trans"/>
</dbReference>
<dbReference type="GO" id="GO:0016266">
    <property type="term" value="P:protein O-linked glycosylation via N-acetyl-galactosamine"/>
    <property type="evidence" value="ECO:0007669"/>
    <property type="project" value="TreeGrafter"/>
</dbReference>
<dbReference type="EMBL" id="OV170227">
    <property type="protein sequence ID" value="CAH0728463.1"/>
    <property type="molecule type" value="Genomic_DNA"/>
</dbReference>
<dbReference type="GO" id="GO:0016020">
    <property type="term" value="C:membrane"/>
    <property type="evidence" value="ECO:0007669"/>
    <property type="project" value="UniProtKB-SubCell"/>
</dbReference>
<evidence type="ECO:0000256" key="11">
    <source>
        <dbReference type="ARBA" id="ARBA00038854"/>
    </source>
</evidence>
<evidence type="ECO:0000256" key="4">
    <source>
        <dbReference type="ARBA" id="ARBA00022679"/>
    </source>
</evidence>
<dbReference type="Gene3D" id="3.90.550.10">
    <property type="entry name" value="Spore Coat Polysaccharide Biosynthesis Protein SpsA, Chain A"/>
    <property type="match status" value="1"/>
</dbReference>
<dbReference type="PANTHER" id="PTHR46012">
    <property type="entry name" value="IP22168P"/>
    <property type="match status" value="1"/>
</dbReference>
<evidence type="ECO:0000256" key="9">
    <source>
        <dbReference type="ARBA" id="ARBA00023180"/>
    </source>
</evidence>
<dbReference type="AlphaFoldDB" id="A0A8J9UYL6"/>
<evidence type="ECO:0000256" key="8">
    <source>
        <dbReference type="ARBA" id="ARBA00023136"/>
    </source>
</evidence>
<gene>
    <name evidence="13" type="ORF">BINO364_LOCUS13674</name>
</gene>
<dbReference type="SUPFAM" id="SSF53448">
    <property type="entry name" value="Nucleotide-diphospho-sugar transferases"/>
    <property type="match status" value="1"/>
</dbReference>
<keyword evidence="5" id="KW-0812">Transmembrane</keyword>
<dbReference type="InterPro" id="IPR002495">
    <property type="entry name" value="Glyco_trans_8"/>
</dbReference>
<dbReference type="EC" id="2.4.2.42" evidence="11"/>
<evidence type="ECO:0000256" key="12">
    <source>
        <dbReference type="ARBA" id="ARBA00049181"/>
    </source>
</evidence>
<evidence type="ECO:0000256" key="1">
    <source>
        <dbReference type="ARBA" id="ARBA00004606"/>
    </source>
</evidence>
<organism evidence="13 14">
    <name type="scientific">Brenthis ino</name>
    <name type="common">lesser marbled fritillary</name>
    <dbReference type="NCBI Taxonomy" id="405034"/>
    <lineage>
        <taxon>Eukaryota</taxon>
        <taxon>Metazoa</taxon>
        <taxon>Ecdysozoa</taxon>
        <taxon>Arthropoda</taxon>
        <taxon>Hexapoda</taxon>
        <taxon>Insecta</taxon>
        <taxon>Pterygota</taxon>
        <taxon>Neoptera</taxon>
        <taxon>Endopterygota</taxon>
        <taxon>Lepidoptera</taxon>
        <taxon>Glossata</taxon>
        <taxon>Ditrysia</taxon>
        <taxon>Papilionoidea</taxon>
        <taxon>Nymphalidae</taxon>
        <taxon>Heliconiinae</taxon>
        <taxon>Argynnini</taxon>
        <taxon>Brenthis</taxon>
    </lineage>
</organism>
<protein>
    <recommendedName>
        <fullName evidence="11">UDP-D-xylose:beta-D-glucoside alpha-1,3-D-xylosyltransferase</fullName>
        <ecNumber evidence="11">2.4.2.42</ecNumber>
    </recommendedName>
</protein>
<evidence type="ECO:0000256" key="2">
    <source>
        <dbReference type="ARBA" id="ARBA00006351"/>
    </source>
</evidence>
<dbReference type="InterPro" id="IPR051993">
    <property type="entry name" value="Glycosyltransferase_8"/>
</dbReference>
<evidence type="ECO:0000256" key="10">
    <source>
        <dbReference type="ARBA" id="ARBA00037301"/>
    </source>
</evidence>
<reference evidence="13" key="1">
    <citation type="submission" date="2021-12" db="EMBL/GenBank/DDBJ databases">
        <authorList>
            <person name="Martin H S."/>
        </authorList>
    </citation>
    <scope>NUCLEOTIDE SEQUENCE</scope>
</reference>
<keyword evidence="14" id="KW-1185">Reference proteome</keyword>
<dbReference type="Proteomes" id="UP000838878">
    <property type="component" value="Chromosome 7"/>
</dbReference>
<accession>A0A8J9UYL6</accession>
<keyword evidence="3" id="KW-0328">Glycosyltransferase</keyword>
<keyword evidence="9" id="KW-0325">Glycoprotein</keyword>
<name>A0A8J9UYL6_9NEOP</name>
<evidence type="ECO:0000256" key="5">
    <source>
        <dbReference type="ARBA" id="ARBA00022692"/>
    </source>
</evidence>
<evidence type="ECO:0000313" key="13">
    <source>
        <dbReference type="EMBL" id="CAH0728463.1"/>
    </source>
</evidence>
<keyword evidence="4" id="KW-0808">Transferase</keyword>
<feature type="non-terminal residue" evidence="13">
    <location>
        <position position="361"/>
    </location>
</feature>
<evidence type="ECO:0000256" key="3">
    <source>
        <dbReference type="ARBA" id="ARBA00022676"/>
    </source>
</evidence>
<dbReference type="GO" id="GO:0140563">
    <property type="term" value="F:UDP-D-xylose:beta-D-glucoside alpha-1,3-D-xylosyltransferase activity"/>
    <property type="evidence" value="ECO:0007669"/>
    <property type="project" value="UniProtKB-EC"/>
</dbReference>
<comment type="subcellular location">
    <subcellularLocation>
        <location evidence="1">Membrane</location>
        <topology evidence="1">Single-pass type II membrane protein</topology>
    </subcellularLocation>
</comment>
<comment type="similarity">
    <text evidence="2">Belongs to the glycosyltransferase 8 family.</text>
</comment>
<dbReference type="Pfam" id="PF01501">
    <property type="entry name" value="Glyco_transf_8"/>
    <property type="match status" value="1"/>
</dbReference>